<dbReference type="Proteomes" id="UP000317977">
    <property type="component" value="Unassembled WGS sequence"/>
</dbReference>
<dbReference type="InterPro" id="IPR003593">
    <property type="entry name" value="AAA+_ATPase"/>
</dbReference>
<keyword evidence="13" id="KW-0535">Nitrogen fixation</keyword>
<evidence type="ECO:0000256" key="11">
    <source>
        <dbReference type="ARBA" id="ARBA00023159"/>
    </source>
</evidence>
<dbReference type="SUPFAM" id="SSF52540">
    <property type="entry name" value="P-loop containing nucleoside triphosphate hydrolases"/>
    <property type="match status" value="1"/>
</dbReference>
<reference evidence="20 21" key="1">
    <citation type="submission" date="2019-02" db="EMBL/GenBank/DDBJ databases">
        <title>Deep-cultivation of Planctomycetes and their phenomic and genomic characterization uncovers novel biology.</title>
        <authorList>
            <person name="Wiegand S."/>
            <person name="Jogler M."/>
            <person name="Boedeker C."/>
            <person name="Pinto D."/>
            <person name="Vollmers J."/>
            <person name="Rivas-Marin E."/>
            <person name="Kohn T."/>
            <person name="Peeters S.H."/>
            <person name="Heuer A."/>
            <person name="Rast P."/>
            <person name="Oberbeckmann S."/>
            <person name="Bunk B."/>
            <person name="Jeske O."/>
            <person name="Meyerdierks A."/>
            <person name="Storesund J.E."/>
            <person name="Kallscheuer N."/>
            <person name="Luecker S."/>
            <person name="Lage O.M."/>
            <person name="Pohl T."/>
            <person name="Merkel B.J."/>
            <person name="Hornburger P."/>
            <person name="Mueller R.-W."/>
            <person name="Bruemmer F."/>
            <person name="Labrenz M."/>
            <person name="Spormann A.M."/>
            <person name="Op Den Camp H."/>
            <person name="Overmann J."/>
            <person name="Amann R."/>
            <person name="Jetten M.S.M."/>
            <person name="Mascher T."/>
            <person name="Medema M.H."/>
            <person name="Devos D.P."/>
            <person name="Kaster A.-K."/>
            <person name="Ovreas L."/>
            <person name="Rohde M."/>
            <person name="Galperin M.Y."/>
            <person name="Jogler C."/>
        </authorList>
    </citation>
    <scope>NUCLEOTIDE SEQUENCE [LARGE SCALE GENOMIC DNA]</scope>
    <source>
        <strain evidence="20 21">Poly59</strain>
    </source>
</reference>
<protein>
    <recommendedName>
        <fullName evidence="2">DNA-binding transcriptional regulator NtrC</fullName>
    </recommendedName>
    <alternativeName>
        <fullName evidence="14">Nitrogen regulation protein NR(I)</fullName>
    </alternativeName>
    <alternativeName>
        <fullName evidence="15">Nitrogen regulator I</fullName>
    </alternativeName>
</protein>
<comment type="caution">
    <text evidence="20">The sequence shown here is derived from an EMBL/GenBank/DDBJ whole genome shotgun (WGS) entry which is preliminary data.</text>
</comment>
<evidence type="ECO:0000256" key="10">
    <source>
        <dbReference type="ARBA" id="ARBA00023125"/>
    </source>
</evidence>
<sequence length="502" mass="54510">MTISPKRNEKANPAMQPNEGTPSLLVIDDDPLILQVMKLCLPEPDYCVYTADNVATGQALFTKHSPDAVLLDIQMPQQSGLAALHEFRELDPRVPVILMTGHGTAETAIGAMSGGAFEYITKPFEPDEILPLIDSAIETSRMARMPAVLPGDGISNPNGPGDAGAGEQVLGQCPAMVEVFRSIGRVASRDVAVLVLGDTGTGKEVVARAIYQHSLRHDQVFHAINCAAIPENLLESELFGHEKGAFTGADQRRIGKFEICNGGTLFLDEIGDMTPLMQTKMLRVLQEKEFERVGGSKPIKTNVRVIAATNRDLDAAMADGSFRSDLYYRLNEFTISLPALRDRGDDVPMMTEFFFKAFAKQLGKDYVSIAPETMQRFTSHSWPGNVRELQGVVKQTLLKASGPVIVPAFLPMGFGETKSISGHPQRSWASDLETEIQSLLSDGAHNLSAEIHDRVDRILLAQVLATSEGNISAASIRLGLSRPTLRSRIKQLGVDAKGSPPQ</sequence>
<dbReference type="GO" id="GO:0005737">
    <property type="term" value="C:cytoplasm"/>
    <property type="evidence" value="ECO:0007669"/>
    <property type="project" value="UniProtKB-SubCell"/>
</dbReference>
<evidence type="ECO:0000256" key="9">
    <source>
        <dbReference type="ARBA" id="ARBA00023015"/>
    </source>
</evidence>
<evidence type="ECO:0000256" key="13">
    <source>
        <dbReference type="ARBA" id="ARBA00023231"/>
    </source>
</evidence>
<evidence type="ECO:0000256" key="1">
    <source>
        <dbReference type="ARBA" id="ARBA00004496"/>
    </source>
</evidence>
<evidence type="ECO:0000256" key="4">
    <source>
        <dbReference type="ARBA" id="ARBA00022491"/>
    </source>
</evidence>
<evidence type="ECO:0000256" key="8">
    <source>
        <dbReference type="ARBA" id="ARBA00023012"/>
    </source>
</evidence>
<evidence type="ECO:0000256" key="5">
    <source>
        <dbReference type="ARBA" id="ARBA00022553"/>
    </source>
</evidence>
<dbReference type="PROSITE" id="PS50045">
    <property type="entry name" value="SIGMA54_INTERACT_4"/>
    <property type="match status" value="1"/>
</dbReference>
<feature type="modified residue" description="4-aspartylphosphate" evidence="16">
    <location>
        <position position="72"/>
    </location>
</feature>
<dbReference type="PANTHER" id="PTHR32071:SF95">
    <property type="entry name" value="DNA-BINDING TRANSCRIPTIONAL REGULATOR NTRC"/>
    <property type="match status" value="1"/>
</dbReference>
<dbReference type="Gene3D" id="1.10.8.60">
    <property type="match status" value="1"/>
</dbReference>
<dbReference type="PANTHER" id="PTHR32071">
    <property type="entry name" value="TRANSCRIPTIONAL REGULATORY PROTEIN"/>
    <property type="match status" value="1"/>
</dbReference>
<dbReference type="InterPro" id="IPR001789">
    <property type="entry name" value="Sig_transdc_resp-reg_receiver"/>
</dbReference>
<keyword evidence="10" id="KW-0238">DNA-binding</keyword>
<evidence type="ECO:0000259" key="19">
    <source>
        <dbReference type="PROSITE" id="PS50110"/>
    </source>
</evidence>
<dbReference type="EMBL" id="SJPX01000006">
    <property type="protein sequence ID" value="TWU46989.1"/>
    <property type="molecule type" value="Genomic_DNA"/>
</dbReference>
<dbReference type="Pfam" id="PF02954">
    <property type="entry name" value="HTH_8"/>
    <property type="match status" value="1"/>
</dbReference>
<keyword evidence="5 16" id="KW-0597">Phosphoprotein</keyword>
<feature type="domain" description="Sigma-54 factor interaction" evidence="18">
    <location>
        <begin position="169"/>
        <end position="398"/>
    </location>
</feature>
<accession>A0A5C6EIA7</accession>
<dbReference type="GO" id="GO:0006355">
    <property type="term" value="P:regulation of DNA-templated transcription"/>
    <property type="evidence" value="ECO:0007669"/>
    <property type="project" value="InterPro"/>
</dbReference>
<dbReference type="Pfam" id="PF00158">
    <property type="entry name" value="Sigma54_activat"/>
    <property type="match status" value="1"/>
</dbReference>
<dbReference type="PRINTS" id="PR01590">
    <property type="entry name" value="HTHFIS"/>
</dbReference>
<feature type="domain" description="Response regulatory" evidence="19">
    <location>
        <begin position="23"/>
        <end position="137"/>
    </location>
</feature>
<gene>
    <name evidence="20" type="primary">ntrC_3</name>
    <name evidence="20" type="ORF">Poly59_59630</name>
</gene>
<evidence type="ECO:0000256" key="2">
    <source>
        <dbReference type="ARBA" id="ARBA00019059"/>
    </source>
</evidence>
<proteinExistence type="predicted"/>
<keyword evidence="9" id="KW-0805">Transcription regulation</keyword>
<dbReference type="InterPro" id="IPR002197">
    <property type="entry name" value="HTH_Fis"/>
</dbReference>
<keyword evidence="8" id="KW-0902">Two-component regulatory system</keyword>
<keyword evidence="21" id="KW-1185">Reference proteome</keyword>
<dbReference type="SMART" id="SM00448">
    <property type="entry name" value="REC"/>
    <property type="match status" value="1"/>
</dbReference>
<dbReference type="InterPro" id="IPR058031">
    <property type="entry name" value="AAA_lid_NorR"/>
</dbReference>
<keyword evidence="7" id="KW-0067">ATP-binding</keyword>
<evidence type="ECO:0000313" key="21">
    <source>
        <dbReference type="Proteomes" id="UP000317977"/>
    </source>
</evidence>
<dbReference type="InterPro" id="IPR025662">
    <property type="entry name" value="Sigma_54_int_dom_ATP-bd_1"/>
</dbReference>
<evidence type="ECO:0000313" key="20">
    <source>
        <dbReference type="EMBL" id="TWU46989.1"/>
    </source>
</evidence>
<dbReference type="Gene3D" id="3.40.50.2300">
    <property type="match status" value="1"/>
</dbReference>
<evidence type="ECO:0000256" key="16">
    <source>
        <dbReference type="PROSITE-ProRule" id="PRU00169"/>
    </source>
</evidence>
<evidence type="ECO:0000256" key="12">
    <source>
        <dbReference type="ARBA" id="ARBA00023163"/>
    </source>
</evidence>
<keyword evidence="11" id="KW-0010">Activator</keyword>
<organism evidence="20 21">
    <name type="scientific">Rubripirellula reticaptiva</name>
    <dbReference type="NCBI Taxonomy" id="2528013"/>
    <lineage>
        <taxon>Bacteria</taxon>
        <taxon>Pseudomonadati</taxon>
        <taxon>Planctomycetota</taxon>
        <taxon>Planctomycetia</taxon>
        <taxon>Pirellulales</taxon>
        <taxon>Pirellulaceae</taxon>
        <taxon>Rubripirellula</taxon>
    </lineage>
</organism>
<dbReference type="GO" id="GO:0000160">
    <property type="term" value="P:phosphorelay signal transduction system"/>
    <property type="evidence" value="ECO:0007669"/>
    <property type="project" value="UniProtKB-KW"/>
</dbReference>
<feature type="compositionally biased region" description="Basic and acidic residues" evidence="17">
    <location>
        <begin position="1"/>
        <end position="10"/>
    </location>
</feature>
<keyword evidence="3" id="KW-0963">Cytoplasm</keyword>
<dbReference type="Pfam" id="PF00072">
    <property type="entry name" value="Response_reg"/>
    <property type="match status" value="1"/>
</dbReference>
<evidence type="ECO:0000256" key="3">
    <source>
        <dbReference type="ARBA" id="ARBA00022490"/>
    </source>
</evidence>
<dbReference type="InterPro" id="IPR002078">
    <property type="entry name" value="Sigma_54_int"/>
</dbReference>
<keyword evidence="6" id="KW-0547">Nucleotide-binding</keyword>
<dbReference type="Gene3D" id="1.10.10.60">
    <property type="entry name" value="Homeodomain-like"/>
    <property type="match status" value="1"/>
</dbReference>
<evidence type="ECO:0000256" key="14">
    <source>
        <dbReference type="ARBA" id="ARBA00029881"/>
    </source>
</evidence>
<dbReference type="SUPFAM" id="SSF46689">
    <property type="entry name" value="Homeodomain-like"/>
    <property type="match status" value="1"/>
</dbReference>
<dbReference type="Pfam" id="PF25601">
    <property type="entry name" value="AAA_lid_14"/>
    <property type="match status" value="1"/>
</dbReference>
<dbReference type="Gene3D" id="3.40.50.300">
    <property type="entry name" value="P-loop containing nucleotide triphosphate hydrolases"/>
    <property type="match status" value="1"/>
</dbReference>
<evidence type="ECO:0000256" key="17">
    <source>
        <dbReference type="SAM" id="MobiDB-lite"/>
    </source>
</evidence>
<evidence type="ECO:0000256" key="6">
    <source>
        <dbReference type="ARBA" id="ARBA00022741"/>
    </source>
</evidence>
<comment type="subcellular location">
    <subcellularLocation>
        <location evidence="1">Cytoplasm</location>
    </subcellularLocation>
</comment>
<dbReference type="InterPro" id="IPR027417">
    <property type="entry name" value="P-loop_NTPase"/>
</dbReference>
<evidence type="ECO:0000256" key="15">
    <source>
        <dbReference type="ARBA" id="ARBA00031910"/>
    </source>
</evidence>
<dbReference type="GO" id="GO:0043565">
    <property type="term" value="F:sequence-specific DNA binding"/>
    <property type="evidence" value="ECO:0007669"/>
    <property type="project" value="InterPro"/>
</dbReference>
<dbReference type="PROSITE" id="PS50110">
    <property type="entry name" value="RESPONSE_REGULATORY"/>
    <property type="match status" value="1"/>
</dbReference>
<dbReference type="CDD" id="cd00009">
    <property type="entry name" value="AAA"/>
    <property type="match status" value="1"/>
</dbReference>
<dbReference type="PROSITE" id="PS00675">
    <property type="entry name" value="SIGMA54_INTERACT_1"/>
    <property type="match status" value="1"/>
</dbReference>
<dbReference type="InterPro" id="IPR009057">
    <property type="entry name" value="Homeodomain-like_sf"/>
</dbReference>
<evidence type="ECO:0000259" key="18">
    <source>
        <dbReference type="PROSITE" id="PS50045"/>
    </source>
</evidence>
<dbReference type="SUPFAM" id="SSF52172">
    <property type="entry name" value="CheY-like"/>
    <property type="match status" value="1"/>
</dbReference>
<feature type="region of interest" description="Disordered" evidence="17">
    <location>
        <begin position="1"/>
        <end position="22"/>
    </location>
</feature>
<dbReference type="SMART" id="SM00382">
    <property type="entry name" value="AAA"/>
    <property type="match status" value="1"/>
</dbReference>
<dbReference type="AlphaFoldDB" id="A0A5C6EIA7"/>
<evidence type="ECO:0000256" key="7">
    <source>
        <dbReference type="ARBA" id="ARBA00022840"/>
    </source>
</evidence>
<dbReference type="InterPro" id="IPR011006">
    <property type="entry name" value="CheY-like_superfamily"/>
</dbReference>
<keyword evidence="4" id="KW-0678">Repressor</keyword>
<keyword evidence="12" id="KW-0804">Transcription</keyword>
<dbReference type="FunFam" id="3.40.50.300:FF:000006">
    <property type="entry name" value="DNA-binding transcriptional regulator NtrC"/>
    <property type="match status" value="1"/>
</dbReference>
<dbReference type="GO" id="GO:0005524">
    <property type="term" value="F:ATP binding"/>
    <property type="evidence" value="ECO:0007669"/>
    <property type="project" value="UniProtKB-KW"/>
</dbReference>
<name>A0A5C6EIA7_9BACT</name>